<evidence type="ECO:0000256" key="1">
    <source>
        <dbReference type="SAM" id="MobiDB-lite"/>
    </source>
</evidence>
<keyword evidence="3" id="KW-1185">Reference proteome</keyword>
<dbReference type="AlphaFoldDB" id="A0AAD5JTG9"/>
<protein>
    <submittedName>
        <fullName evidence="2">Uncharacterized protein</fullName>
    </submittedName>
</protein>
<accession>A0AAD5JTG9</accession>
<name>A0AAD5JTG9_ACENE</name>
<gene>
    <name evidence="2" type="ORF">LWI28_012014</name>
</gene>
<feature type="compositionally biased region" description="Basic and acidic residues" evidence="1">
    <location>
        <begin position="1"/>
        <end position="24"/>
    </location>
</feature>
<feature type="region of interest" description="Disordered" evidence="1">
    <location>
        <begin position="1"/>
        <end position="33"/>
    </location>
</feature>
<evidence type="ECO:0000313" key="2">
    <source>
        <dbReference type="EMBL" id="KAI9200709.1"/>
    </source>
</evidence>
<evidence type="ECO:0000313" key="3">
    <source>
        <dbReference type="Proteomes" id="UP001064489"/>
    </source>
</evidence>
<proteinExistence type="predicted"/>
<dbReference type="EMBL" id="JAJSOW010000001">
    <property type="protein sequence ID" value="KAI9200709.1"/>
    <property type="molecule type" value="Genomic_DNA"/>
</dbReference>
<reference evidence="2" key="1">
    <citation type="journal article" date="2022" name="Plant J.">
        <title>Strategies of tolerance reflected in two North American maple genomes.</title>
        <authorList>
            <person name="McEvoy S.L."/>
            <person name="Sezen U.U."/>
            <person name="Trouern-Trend A."/>
            <person name="McMahon S.M."/>
            <person name="Schaberg P.G."/>
            <person name="Yang J."/>
            <person name="Wegrzyn J.L."/>
            <person name="Swenson N.G."/>
        </authorList>
    </citation>
    <scope>NUCLEOTIDE SEQUENCE</scope>
    <source>
        <strain evidence="2">91603</strain>
    </source>
</reference>
<reference evidence="2" key="2">
    <citation type="submission" date="2023-02" db="EMBL/GenBank/DDBJ databases">
        <authorList>
            <person name="Swenson N.G."/>
            <person name="Wegrzyn J.L."/>
            <person name="Mcevoy S.L."/>
        </authorList>
    </citation>
    <scope>NUCLEOTIDE SEQUENCE</scope>
    <source>
        <strain evidence="2">91603</strain>
        <tissue evidence="2">Leaf</tissue>
    </source>
</reference>
<comment type="caution">
    <text evidence="2">The sequence shown here is derived from an EMBL/GenBank/DDBJ whole genome shotgun (WGS) entry which is preliminary data.</text>
</comment>
<dbReference type="Proteomes" id="UP001064489">
    <property type="component" value="Chromosome 9"/>
</dbReference>
<organism evidence="2 3">
    <name type="scientific">Acer negundo</name>
    <name type="common">Box elder</name>
    <dbReference type="NCBI Taxonomy" id="4023"/>
    <lineage>
        <taxon>Eukaryota</taxon>
        <taxon>Viridiplantae</taxon>
        <taxon>Streptophyta</taxon>
        <taxon>Embryophyta</taxon>
        <taxon>Tracheophyta</taxon>
        <taxon>Spermatophyta</taxon>
        <taxon>Magnoliopsida</taxon>
        <taxon>eudicotyledons</taxon>
        <taxon>Gunneridae</taxon>
        <taxon>Pentapetalae</taxon>
        <taxon>rosids</taxon>
        <taxon>malvids</taxon>
        <taxon>Sapindales</taxon>
        <taxon>Sapindaceae</taxon>
        <taxon>Hippocastanoideae</taxon>
        <taxon>Acereae</taxon>
        <taxon>Acer</taxon>
    </lineage>
</organism>
<sequence>MEEGRVEMVEKEMEEKHIESGGEERESEEGNEIKCSGGKKWEIYVEGANKAGENNVTVHTVLKKRKVQNLCVSVKRRIMKTRYSNVNFKVSWNLEDGISKIIETIVNLGFDFKGNSVNMADIMAELKRKLKLVGVLVVMKRF</sequence>